<evidence type="ECO:0000313" key="3">
    <source>
        <dbReference type="EMBL" id="GFT45788.1"/>
    </source>
</evidence>
<keyword evidence="4" id="KW-1185">Reference proteome</keyword>
<reference evidence="3" key="1">
    <citation type="submission" date="2020-08" db="EMBL/GenBank/DDBJ databases">
        <title>Multicomponent nature underlies the extraordinary mechanical properties of spider dragline silk.</title>
        <authorList>
            <person name="Kono N."/>
            <person name="Nakamura H."/>
            <person name="Mori M."/>
            <person name="Yoshida Y."/>
            <person name="Ohtoshi R."/>
            <person name="Malay A.D."/>
            <person name="Moran D.A.P."/>
            <person name="Tomita M."/>
            <person name="Numata K."/>
            <person name="Arakawa K."/>
        </authorList>
    </citation>
    <scope>NUCLEOTIDE SEQUENCE</scope>
</reference>
<feature type="region of interest" description="Disordered" evidence="1">
    <location>
        <begin position="464"/>
        <end position="517"/>
    </location>
</feature>
<dbReference type="SUPFAM" id="SSF56672">
    <property type="entry name" value="DNA/RNA polymerases"/>
    <property type="match status" value="1"/>
</dbReference>
<dbReference type="AlphaFoldDB" id="A0A8X6TSJ6"/>
<dbReference type="Gene3D" id="3.30.70.270">
    <property type="match status" value="1"/>
</dbReference>
<dbReference type="InterPro" id="IPR043128">
    <property type="entry name" value="Rev_trsase/Diguanyl_cyclase"/>
</dbReference>
<evidence type="ECO:0000259" key="2">
    <source>
        <dbReference type="PROSITE" id="PS50878"/>
    </source>
</evidence>
<dbReference type="PROSITE" id="PS00028">
    <property type="entry name" value="ZINC_FINGER_C2H2_1"/>
    <property type="match status" value="1"/>
</dbReference>
<accession>A0A8X6TSJ6</accession>
<dbReference type="InterPro" id="IPR000477">
    <property type="entry name" value="RT_dom"/>
</dbReference>
<comment type="caution">
    <text evidence="3">The sequence shown here is derived from an EMBL/GenBank/DDBJ whole genome shotgun (WGS) entry which is preliminary data.</text>
</comment>
<dbReference type="PROSITE" id="PS50878">
    <property type="entry name" value="RT_POL"/>
    <property type="match status" value="1"/>
</dbReference>
<proteinExistence type="predicted"/>
<feature type="region of interest" description="Disordered" evidence="1">
    <location>
        <begin position="353"/>
        <end position="425"/>
    </location>
</feature>
<feature type="compositionally biased region" description="Low complexity" evidence="1">
    <location>
        <begin position="491"/>
        <end position="510"/>
    </location>
</feature>
<dbReference type="OrthoDB" id="6436077at2759"/>
<name>A0A8X6TSJ6_NEPPI</name>
<evidence type="ECO:0000313" key="4">
    <source>
        <dbReference type="Proteomes" id="UP000887013"/>
    </source>
</evidence>
<sequence length="1204" mass="130350">MSASPALSEAQIAELCIIPYPVPSPMTCKICFNPKAPVGLRKIGIFKDNSRYTRHLRDAHKIATASRVRYECVRCGRRDPNLKKLAKHLCTSPAPKARPTPELSDVLFPPGWEKVEASVKEPSLVHLEEDLSWCGPPVHVQSPPRGLPIDALRDNTVEDLVASIDKYDGSYGLLFAPSGCPPHRWSMGGITNHCPVELPSLSCSLPLHRAVDLADEGVPPASLEGLSPVFSCGSDRVNHLSPFEDTPIPSTQDQSTSTEWGLLHPFPTLVSIVLASLKQLPCLKSLQVAATGDAPSIPSCSPVSPSVDSTISTGPVPPSVPSSQVLCLFCEKAFRTQKGLNSHLVTVHRYGTTDGGGDCSPPPSSSPSGKGSSRRKRAKRVKFDLPVPAPVPGPSQVVPSSSLGGNLAGDVPVPAPTPPVNIPKATPELTTFQKEWLERFESISDGASLDEALGKFTTIIGGRSFRRRGRGHKRSTSAASRAAPVDPPAESSSGAAGSSTSATSAGSSSTNKLKFNPAEASDIQKSFRANQRRTLQTILSGPPKYCSIPPEQVEAHFRGVFSRSEWDPSFQFYGFPPSMADHLLLARFDPEEVWDKLRGLKNSAPGPDGIQYSTLKARDPGAHLLSAIFNKVLDLSTIPSSWKNSKVVLIPKSGDLSDISNWRPVSLLNTTGKVFSSVLAARLSSWSNINDRLSPFQKGFRENDGCAEHNFLLEQAIGHARRAHKNISMAWLDLENAFGSVPHSFILGALERAGVPESTISLVSALYTGSTSSIRVESGWTDPIPMCAGVRQGCPLSSIIFNLTLEQILRTGLPTDAGFELFSKSFSCLAYADDLLIIDSSSAGLQRTIDQLSSQANKAGLKFKPAKCASLSFSFTSHRRHIDPTLIRVNDVPIKNISDQDAYKYLGVRVGFSFSQDQGEFFRGITTDVVKVSESLLAPWQKLTAIRAHVLARAEFLCRNSHIRKPDVADLDKTLIRVGKNIMNLPTRANNNLIHLSCSKGGAALPEFRSLLDIHAVSHAFRLLASHDPSISGVAAESLRSVVRKKLLRDPTSGDCCDFLNGKKDGDFARESGDISTQWSRARHAHQRLTSALRLEWLFVEGTGYHLNIYRSPNPVCVSPSSAGLVVRILRDEMESHFISQLAALVDQGKTIQVFSSHPASNHFLQAGDYTSFIKFSLRSFPASPSRLLLLLRPSSSNGLAALL</sequence>
<dbReference type="Pfam" id="PF00078">
    <property type="entry name" value="RVT_1"/>
    <property type="match status" value="1"/>
</dbReference>
<dbReference type="PANTHER" id="PTHR19446">
    <property type="entry name" value="REVERSE TRANSCRIPTASES"/>
    <property type="match status" value="1"/>
</dbReference>
<gene>
    <name evidence="3" type="primary">pol</name>
    <name evidence="3" type="ORF">NPIL_96301</name>
</gene>
<dbReference type="EMBL" id="BMAW01064548">
    <property type="protein sequence ID" value="GFT45788.1"/>
    <property type="molecule type" value="Genomic_DNA"/>
</dbReference>
<feature type="domain" description="Reverse transcriptase" evidence="2">
    <location>
        <begin position="631"/>
        <end position="910"/>
    </location>
</feature>
<dbReference type="InterPro" id="IPR013087">
    <property type="entry name" value="Znf_C2H2_type"/>
</dbReference>
<feature type="compositionally biased region" description="Basic residues" evidence="1">
    <location>
        <begin position="464"/>
        <end position="475"/>
    </location>
</feature>
<protein>
    <submittedName>
        <fullName evidence="3">Retrovirus-related Pol polyprotein from type-2 retrotransposable element R2DM</fullName>
    </submittedName>
</protein>
<dbReference type="GO" id="GO:0071897">
    <property type="term" value="P:DNA biosynthetic process"/>
    <property type="evidence" value="ECO:0007669"/>
    <property type="project" value="UniProtKB-ARBA"/>
</dbReference>
<dbReference type="CDD" id="cd01650">
    <property type="entry name" value="RT_nLTR_like"/>
    <property type="match status" value="1"/>
</dbReference>
<evidence type="ECO:0000256" key="1">
    <source>
        <dbReference type="SAM" id="MobiDB-lite"/>
    </source>
</evidence>
<organism evidence="3 4">
    <name type="scientific">Nephila pilipes</name>
    <name type="common">Giant wood spider</name>
    <name type="synonym">Nephila maculata</name>
    <dbReference type="NCBI Taxonomy" id="299642"/>
    <lineage>
        <taxon>Eukaryota</taxon>
        <taxon>Metazoa</taxon>
        <taxon>Ecdysozoa</taxon>
        <taxon>Arthropoda</taxon>
        <taxon>Chelicerata</taxon>
        <taxon>Arachnida</taxon>
        <taxon>Araneae</taxon>
        <taxon>Araneomorphae</taxon>
        <taxon>Entelegynae</taxon>
        <taxon>Araneoidea</taxon>
        <taxon>Nephilidae</taxon>
        <taxon>Nephila</taxon>
    </lineage>
</organism>
<dbReference type="Proteomes" id="UP000887013">
    <property type="component" value="Unassembled WGS sequence"/>
</dbReference>
<dbReference type="InterPro" id="IPR043502">
    <property type="entry name" value="DNA/RNA_pol_sf"/>
</dbReference>